<feature type="chain" id="PRO_5001473399" description="ATP-binding protein" evidence="1">
    <location>
        <begin position="24"/>
        <end position="132"/>
    </location>
</feature>
<dbReference type="PANTHER" id="PTHR39335">
    <property type="entry name" value="BLL4220 PROTEIN"/>
    <property type="match status" value="1"/>
</dbReference>
<evidence type="ECO:0000313" key="2">
    <source>
        <dbReference type="EMBL" id="EXU79041.1"/>
    </source>
</evidence>
<feature type="signal peptide" evidence="1">
    <location>
        <begin position="1"/>
        <end position="23"/>
    </location>
</feature>
<keyword evidence="3" id="KW-1185">Reference proteome</keyword>
<evidence type="ECO:0000313" key="3">
    <source>
        <dbReference type="Proteomes" id="UP000020766"/>
    </source>
</evidence>
<evidence type="ECO:0000256" key="1">
    <source>
        <dbReference type="SAM" id="SignalP"/>
    </source>
</evidence>
<dbReference type="GO" id="GO:0043448">
    <property type="term" value="P:alkane catabolic process"/>
    <property type="evidence" value="ECO:0007669"/>
    <property type="project" value="TreeGrafter"/>
</dbReference>
<dbReference type="AlphaFoldDB" id="A0A014MB90"/>
<name>A0A014MB90_9BURK</name>
<dbReference type="PANTHER" id="PTHR39335:SF1">
    <property type="entry name" value="BLL4220 PROTEIN"/>
    <property type="match status" value="1"/>
</dbReference>
<organism evidence="2 3">
    <name type="scientific">Comamonas aquatica DA1877</name>
    <dbReference type="NCBI Taxonomy" id="1457173"/>
    <lineage>
        <taxon>Bacteria</taxon>
        <taxon>Pseudomonadati</taxon>
        <taxon>Pseudomonadota</taxon>
        <taxon>Betaproteobacteria</taxon>
        <taxon>Burkholderiales</taxon>
        <taxon>Comamonadaceae</taxon>
        <taxon>Comamonas</taxon>
    </lineage>
</organism>
<dbReference type="Proteomes" id="UP000020766">
    <property type="component" value="Unassembled WGS sequence"/>
</dbReference>
<gene>
    <name evidence="2" type="ORF">AX13_08255</name>
</gene>
<reference evidence="2 3" key="1">
    <citation type="submission" date="2014-01" db="EMBL/GenBank/DDBJ databases">
        <title>Interspecies Systems Biology Uncovers Metabolites Affecting C. elegans Gene Expression and Life History Traits.</title>
        <authorList>
            <person name="Watson E."/>
            <person name="Macneil L.T."/>
            <person name="Ritter A.D."/>
            <person name="Yilmaz L.S."/>
            <person name="Rosebrock A.P."/>
            <person name="Caudy A.A."/>
            <person name="Walhout A.J."/>
        </authorList>
    </citation>
    <scope>NUCLEOTIDE SEQUENCE [LARGE SCALE GENOMIC DNA]</scope>
    <source>
        <strain evidence="2 3">DA1877</strain>
    </source>
</reference>
<evidence type="ECO:0008006" key="4">
    <source>
        <dbReference type="Google" id="ProtNLM"/>
    </source>
</evidence>
<dbReference type="PROSITE" id="PS51257">
    <property type="entry name" value="PROKAR_LIPOPROTEIN"/>
    <property type="match status" value="1"/>
</dbReference>
<dbReference type="PATRIC" id="fig|1457173.3.peg.3071"/>
<keyword evidence="1" id="KW-0732">Signal</keyword>
<protein>
    <recommendedName>
        <fullName evidence="4">ATP-binding protein</fullName>
    </recommendedName>
</protein>
<dbReference type="RefSeq" id="WP_043386305.1">
    <property type="nucleotide sequence ID" value="NZ_JBOK01000021.1"/>
</dbReference>
<dbReference type="InterPro" id="IPR005297">
    <property type="entry name" value="Lipoprotein_repeat"/>
</dbReference>
<accession>A0A014MB90</accession>
<dbReference type="InterPro" id="IPR014558">
    <property type="entry name" value="UCP029720"/>
</dbReference>
<proteinExistence type="predicted"/>
<comment type="caution">
    <text evidence="2">The sequence shown here is derived from an EMBL/GenBank/DDBJ whole genome shotgun (WGS) entry which is preliminary data.</text>
</comment>
<dbReference type="Pfam" id="PF03640">
    <property type="entry name" value="Lipoprotein_15"/>
    <property type="match status" value="2"/>
</dbReference>
<dbReference type="EMBL" id="JBOK01000021">
    <property type="protein sequence ID" value="EXU79041.1"/>
    <property type="molecule type" value="Genomic_DNA"/>
</dbReference>
<sequence>MRHVASLALVAAVALSACTTAPASKPPMAQASPATVLNGKLVGPNQMTLYVFDRDAAGSGKSVCNGGCATNWPPLMAPANAQPIGHWSVVTRDDGGKQWAYQGKPLYYWAKDSKPGDATGDGVGNVWHTAKP</sequence>
<dbReference type="PIRSF" id="PIRSF029720">
    <property type="entry name" value="UCP029720"/>
    <property type="match status" value="1"/>
</dbReference>